<dbReference type="PANTHER" id="PTHR47849:SF8">
    <property type="entry name" value="LECTIN"/>
    <property type="match status" value="1"/>
</dbReference>
<dbReference type="GO" id="GO:0008061">
    <property type="term" value="F:chitin binding"/>
    <property type="evidence" value="ECO:0007669"/>
    <property type="project" value="UniProtKB-UniRule"/>
</dbReference>
<keyword evidence="4" id="KW-0732">Signal</keyword>
<proteinExistence type="predicted"/>
<gene>
    <name evidence="6" type="ORF">B0H64DRAFT_371181</name>
</gene>
<dbReference type="InterPro" id="IPR001002">
    <property type="entry name" value="Chitin-bd_1"/>
</dbReference>
<keyword evidence="1 3" id="KW-0147">Chitin-binding</keyword>
<accession>A0AAE0HN89</accession>
<evidence type="ECO:0000313" key="7">
    <source>
        <dbReference type="Proteomes" id="UP001278766"/>
    </source>
</evidence>
<dbReference type="PROSITE" id="PS00026">
    <property type="entry name" value="CHIT_BIND_I_1"/>
    <property type="match status" value="2"/>
</dbReference>
<feature type="domain" description="Chitin-binding type-1" evidence="5">
    <location>
        <begin position="27"/>
        <end position="91"/>
    </location>
</feature>
<dbReference type="Pfam" id="PF00187">
    <property type="entry name" value="Chitin_bind_1"/>
    <property type="match status" value="2"/>
</dbReference>
<dbReference type="PROSITE" id="PS50941">
    <property type="entry name" value="CHIT_BIND_I_2"/>
    <property type="match status" value="1"/>
</dbReference>
<dbReference type="GeneID" id="87839083"/>
<feature type="chain" id="PRO_5042259584" description="Chitin-binding type-1 domain-containing protein" evidence="4">
    <location>
        <begin position="20"/>
        <end position="104"/>
    </location>
</feature>
<name>A0AAE0HN89_9PEZI</name>
<dbReference type="RefSeq" id="XP_062662245.1">
    <property type="nucleotide sequence ID" value="XM_062802135.1"/>
</dbReference>
<feature type="disulfide bond" evidence="3">
    <location>
        <begin position="37"/>
        <end position="51"/>
    </location>
</feature>
<evidence type="ECO:0000256" key="2">
    <source>
        <dbReference type="ARBA" id="ARBA00023157"/>
    </source>
</evidence>
<dbReference type="Proteomes" id="UP001278766">
    <property type="component" value="Unassembled WGS sequence"/>
</dbReference>
<reference evidence="6" key="1">
    <citation type="journal article" date="2023" name="Mol. Phylogenet. Evol.">
        <title>Genome-scale phylogeny and comparative genomics of the fungal order Sordariales.</title>
        <authorList>
            <person name="Hensen N."/>
            <person name="Bonometti L."/>
            <person name="Westerberg I."/>
            <person name="Brannstrom I.O."/>
            <person name="Guillou S."/>
            <person name="Cros-Aarteil S."/>
            <person name="Calhoun S."/>
            <person name="Haridas S."/>
            <person name="Kuo A."/>
            <person name="Mondo S."/>
            <person name="Pangilinan J."/>
            <person name="Riley R."/>
            <person name="LaButti K."/>
            <person name="Andreopoulos B."/>
            <person name="Lipzen A."/>
            <person name="Chen C."/>
            <person name="Yan M."/>
            <person name="Daum C."/>
            <person name="Ng V."/>
            <person name="Clum A."/>
            <person name="Steindorff A."/>
            <person name="Ohm R.A."/>
            <person name="Martin F."/>
            <person name="Silar P."/>
            <person name="Natvig D.O."/>
            <person name="Lalanne C."/>
            <person name="Gautier V."/>
            <person name="Ament-Velasquez S.L."/>
            <person name="Kruys A."/>
            <person name="Hutchinson M.I."/>
            <person name="Powell A.J."/>
            <person name="Barry K."/>
            <person name="Miller A.N."/>
            <person name="Grigoriev I.V."/>
            <person name="Debuchy R."/>
            <person name="Gladieux P."/>
            <person name="Hiltunen Thoren M."/>
            <person name="Johannesson H."/>
        </authorList>
    </citation>
    <scope>NUCLEOTIDE SEQUENCE</scope>
    <source>
        <strain evidence="6">CBS 168.71</strain>
    </source>
</reference>
<comment type="caution">
    <text evidence="3">Lacks conserved residue(s) required for the propagation of feature annotation.</text>
</comment>
<dbReference type="SUPFAM" id="SSF57016">
    <property type="entry name" value="Plant lectins/antimicrobial peptides"/>
    <property type="match status" value="2"/>
</dbReference>
<keyword evidence="7" id="KW-1185">Reference proteome</keyword>
<dbReference type="PANTHER" id="PTHR47849">
    <property type="entry name" value="CHITIN-BINDING LECTIN 1"/>
    <property type="match status" value="1"/>
</dbReference>
<keyword evidence="2 3" id="KW-1015">Disulfide bond</keyword>
<feature type="disulfide bond" evidence="3">
    <location>
        <begin position="32"/>
        <end position="44"/>
    </location>
</feature>
<dbReference type="SMART" id="SM00270">
    <property type="entry name" value="ChtBD1"/>
    <property type="match status" value="2"/>
</dbReference>
<dbReference type="CDD" id="cd00035">
    <property type="entry name" value="ChtBD1"/>
    <property type="match status" value="1"/>
</dbReference>
<evidence type="ECO:0000256" key="3">
    <source>
        <dbReference type="PROSITE-ProRule" id="PRU00261"/>
    </source>
</evidence>
<evidence type="ECO:0000259" key="5">
    <source>
        <dbReference type="PROSITE" id="PS50941"/>
    </source>
</evidence>
<reference evidence="6" key="2">
    <citation type="submission" date="2023-06" db="EMBL/GenBank/DDBJ databases">
        <authorList>
            <consortium name="Lawrence Berkeley National Laboratory"/>
            <person name="Haridas S."/>
            <person name="Hensen N."/>
            <person name="Bonometti L."/>
            <person name="Westerberg I."/>
            <person name="Brannstrom I.O."/>
            <person name="Guillou S."/>
            <person name="Cros-Aarteil S."/>
            <person name="Calhoun S."/>
            <person name="Kuo A."/>
            <person name="Mondo S."/>
            <person name="Pangilinan J."/>
            <person name="Riley R."/>
            <person name="Labutti K."/>
            <person name="Andreopoulos B."/>
            <person name="Lipzen A."/>
            <person name="Chen C."/>
            <person name="Yanf M."/>
            <person name="Daum C."/>
            <person name="Ng V."/>
            <person name="Clum A."/>
            <person name="Steindorff A."/>
            <person name="Ohm R."/>
            <person name="Martin F."/>
            <person name="Silar P."/>
            <person name="Natvig D."/>
            <person name="Lalanne C."/>
            <person name="Gautier V."/>
            <person name="Ament-Velasquez S.L."/>
            <person name="Kruys A."/>
            <person name="Hutchinson M.I."/>
            <person name="Powell A.J."/>
            <person name="Barry K."/>
            <person name="Miller A.N."/>
            <person name="Grigoriev I.V."/>
            <person name="Debuchy R."/>
            <person name="Gladieux P."/>
            <person name="Thoren M.H."/>
            <person name="Johannesson H."/>
        </authorList>
    </citation>
    <scope>NUCLEOTIDE SEQUENCE</scope>
    <source>
        <strain evidence="6">CBS 168.71</strain>
    </source>
</reference>
<protein>
    <recommendedName>
        <fullName evidence="5">Chitin-binding type-1 domain-containing protein</fullName>
    </recommendedName>
</protein>
<evidence type="ECO:0000256" key="4">
    <source>
        <dbReference type="SAM" id="SignalP"/>
    </source>
</evidence>
<dbReference type="AlphaFoldDB" id="A0AAE0HN89"/>
<sequence length="104" mass="10291">MYITKLATLLVTAVCLAAASPILSGRQGECPCAPGLCCSQWGYCGTGPDFCGGTSVIIPPPTFVSSRPQPTTSPGGGGACAGGCPAGMCCSQWGYCGTGPEYCG</sequence>
<dbReference type="PRINTS" id="PR00451">
    <property type="entry name" value="CHITINBINDNG"/>
</dbReference>
<evidence type="ECO:0000313" key="6">
    <source>
        <dbReference type="EMBL" id="KAK3298731.1"/>
    </source>
</evidence>
<dbReference type="InterPro" id="IPR036861">
    <property type="entry name" value="Endochitinase-like_sf"/>
</dbReference>
<comment type="caution">
    <text evidence="6">The sequence shown here is derived from an EMBL/GenBank/DDBJ whole genome shotgun (WGS) entry which is preliminary data.</text>
</comment>
<dbReference type="EMBL" id="JAUEPN010000002">
    <property type="protein sequence ID" value="KAK3298731.1"/>
    <property type="molecule type" value="Genomic_DNA"/>
</dbReference>
<organism evidence="6 7">
    <name type="scientific">Chaetomium fimeti</name>
    <dbReference type="NCBI Taxonomy" id="1854472"/>
    <lineage>
        <taxon>Eukaryota</taxon>
        <taxon>Fungi</taxon>
        <taxon>Dikarya</taxon>
        <taxon>Ascomycota</taxon>
        <taxon>Pezizomycotina</taxon>
        <taxon>Sordariomycetes</taxon>
        <taxon>Sordariomycetidae</taxon>
        <taxon>Sordariales</taxon>
        <taxon>Chaetomiaceae</taxon>
        <taxon>Chaetomium</taxon>
    </lineage>
</organism>
<dbReference type="InterPro" id="IPR018371">
    <property type="entry name" value="Chitin-binding_1_CS"/>
</dbReference>
<feature type="signal peptide" evidence="4">
    <location>
        <begin position="1"/>
        <end position="19"/>
    </location>
</feature>
<evidence type="ECO:0000256" key="1">
    <source>
        <dbReference type="ARBA" id="ARBA00022669"/>
    </source>
</evidence>
<dbReference type="Gene3D" id="3.30.60.10">
    <property type="entry name" value="Endochitinase-like"/>
    <property type="match status" value="2"/>
</dbReference>